<dbReference type="EMBL" id="LAZR01014794">
    <property type="protein sequence ID" value="KKM15917.1"/>
    <property type="molecule type" value="Genomic_DNA"/>
</dbReference>
<evidence type="ECO:0000256" key="1">
    <source>
        <dbReference type="SAM" id="Phobius"/>
    </source>
</evidence>
<name>A0A0F9HL56_9ZZZZ</name>
<dbReference type="AlphaFoldDB" id="A0A0F9HL56"/>
<keyword evidence="1" id="KW-1133">Transmembrane helix</keyword>
<keyword evidence="1" id="KW-0472">Membrane</keyword>
<organism evidence="2">
    <name type="scientific">marine sediment metagenome</name>
    <dbReference type="NCBI Taxonomy" id="412755"/>
    <lineage>
        <taxon>unclassified sequences</taxon>
        <taxon>metagenomes</taxon>
        <taxon>ecological metagenomes</taxon>
    </lineage>
</organism>
<sequence>MTPDDPLSQLRDIHLPPTQGFWPPAPGWWVLALVLVVIVAALAWLVRRHRRRTLWLRLARAELANLERTALKEPQWFTQLNSLLKRVARERYPLERPEAQSGEQWAACLLRHFPGNQMVHKPVVEALVISTWQAKPTAEPADALDFARRWLEAQKC</sequence>
<dbReference type="InterPro" id="IPR025489">
    <property type="entry name" value="DUF4381"/>
</dbReference>
<keyword evidence="1" id="KW-0812">Transmembrane</keyword>
<reference evidence="2" key="1">
    <citation type="journal article" date="2015" name="Nature">
        <title>Complex archaea that bridge the gap between prokaryotes and eukaryotes.</title>
        <authorList>
            <person name="Spang A."/>
            <person name="Saw J.H."/>
            <person name="Jorgensen S.L."/>
            <person name="Zaremba-Niedzwiedzka K."/>
            <person name="Martijn J."/>
            <person name="Lind A.E."/>
            <person name="van Eijk R."/>
            <person name="Schleper C."/>
            <person name="Guy L."/>
            <person name="Ettema T.J."/>
        </authorList>
    </citation>
    <scope>NUCLEOTIDE SEQUENCE</scope>
</reference>
<dbReference type="Pfam" id="PF14316">
    <property type="entry name" value="DUF4381"/>
    <property type="match status" value="1"/>
</dbReference>
<comment type="caution">
    <text evidence="2">The sequence shown here is derived from an EMBL/GenBank/DDBJ whole genome shotgun (WGS) entry which is preliminary data.</text>
</comment>
<gene>
    <name evidence="2" type="ORF">LCGC14_1691220</name>
</gene>
<accession>A0A0F9HL56</accession>
<evidence type="ECO:0008006" key="3">
    <source>
        <dbReference type="Google" id="ProtNLM"/>
    </source>
</evidence>
<proteinExistence type="predicted"/>
<feature type="transmembrane region" description="Helical" evidence="1">
    <location>
        <begin position="27"/>
        <end position="46"/>
    </location>
</feature>
<evidence type="ECO:0000313" key="2">
    <source>
        <dbReference type="EMBL" id="KKM15917.1"/>
    </source>
</evidence>
<protein>
    <recommendedName>
        <fullName evidence="3">DUF4381 domain-containing protein</fullName>
    </recommendedName>
</protein>